<reference evidence="1" key="1">
    <citation type="journal article" date="2015" name="Nature">
        <title>Complex archaea that bridge the gap between prokaryotes and eukaryotes.</title>
        <authorList>
            <person name="Spang A."/>
            <person name="Saw J.H."/>
            <person name="Jorgensen S.L."/>
            <person name="Zaremba-Niedzwiedzka K."/>
            <person name="Martijn J."/>
            <person name="Lind A.E."/>
            <person name="van Eijk R."/>
            <person name="Schleper C."/>
            <person name="Guy L."/>
            <person name="Ettema T.J."/>
        </authorList>
    </citation>
    <scope>NUCLEOTIDE SEQUENCE</scope>
</reference>
<feature type="non-terminal residue" evidence="1">
    <location>
        <position position="78"/>
    </location>
</feature>
<proteinExistence type="predicted"/>
<accession>A0A0F8YP79</accession>
<comment type="caution">
    <text evidence="1">The sequence shown here is derived from an EMBL/GenBank/DDBJ whole genome shotgun (WGS) entry which is preliminary data.</text>
</comment>
<evidence type="ECO:0000313" key="1">
    <source>
        <dbReference type="EMBL" id="KKK75540.1"/>
    </source>
</evidence>
<name>A0A0F8YP79_9ZZZZ</name>
<organism evidence="1">
    <name type="scientific">marine sediment metagenome</name>
    <dbReference type="NCBI Taxonomy" id="412755"/>
    <lineage>
        <taxon>unclassified sequences</taxon>
        <taxon>metagenomes</taxon>
        <taxon>ecological metagenomes</taxon>
    </lineage>
</organism>
<sequence>MDTTLTDEMVAGFRDKDSKKERFRSLYEKHDFLTAYSRHTDLRVEDNPHGAIGREDEWNSHAILQLNFLLEMGLKPEH</sequence>
<dbReference type="AlphaFoldDB" id="A0A0F8YP79"/>
<gene>
    <name evidence="1" type="ORF">LCGC14_2872670</name>
</gene>
<dbReference type="EMBL" id="LAZR01055818">
    <property type="protein sequence ID" value="KKK75540.1"/>
    <property type="molecule type" value="Genomic_DNA"/>
</dbReference>
<protein>
    <submittedName>
        <fullName evidence="1">Uncharacterized protein</fullName>
    </submittedName>
</protein>